<dbReference type="EMBL" id="ANFO01000951">
    <property type="protein sequence ID" value="KGQ05372.1"/>
    <property type="molecule type" value="Genomic_DNA"/>
</dbReference>
<protein>
    <submittedName>
        <fullName evidence="2">Uncharacterized protein</fullName>
    </submittedName>
</protein>
<feature type="region of interest" description="Disordered" evidence="1">
    <location>
        <begin position="20"/>
        <end position="62"/>
    </location>
</feature>
<reference evidence="2 3" key="1">
    <citation type="submission" date="2012-10" db="EMBL/GenBank/DDBJ databases">
        <title>Genome sequencing and analysis of entomopathogenic fungi Beauveria bassiana D1-5.</title>
        <authorList>
            <person name="Li Q."/>
            <person name="Wang L."/>
            <person name="Zhang Z."/>
            <person name="Wang Q."/>
            <person name="Ren J."/>
            <person name="Wang M."/>
            <person name="Xu W."/>
            <person name="Wang J."/>
            <person name="Lu Y."/>
            <person name="Du Q."/>
            <person name="Sun Z."/>
        </authorList>
    </citation>
    <scope>NUCLEOTIDE SEQUENCE [LARGE SCALE GENOMIC DNA]</scope>
    <source>
        <strain evidence="2 3">D1-5</strain>
    </source>
</reference>
<comment type="caution">
    <text evidence="2">The sequence shown here is derived from an EMBL/GenBank/DDBJ whole genome shotgun (WGS) entry which is preliminary data.</text>
</comment>
<name>A0A0A2VGB6_BEABA</name>
<dbReference type="AlphaFoldDB" id="A0A0A2VGB6"/>
<dbReference type="HOGENOM" id="CLU_1927219_0_0_1"/>
<evidence type="ECO:0000313" key="2">
    <source>
        <dbReference type="EMBL" id="KGQ05372.1"/>
    </source>
</evidence>
<evidence type="ECO:0000256" key="1">
    <source>
        <dbReference type="SAM" id="MobiDB-lite"/>
    </source>
</evidence>
<sequence length="131" mass="14004">MLWIENTKVLHSPTILTTSSLTMPSCPTQPSATGGRPQPVSGEQFITINTGPPPTAMPAPGETAQQKAWQNSEPSHTAKVAEVRQLQERRSVITEEGVISYAGAEAAQRSHREDPTGGMVQETPAKLLECG</sequence>
<gene>
    <name evidence="2" type="ORF">BBAD15_g9375</name>
</gene>
<dbReference type="Proteomes" id="UP000030106">
    <property type="component" value="Unassembled WGS sequence"/>
</dbReference>
<evidence type="ECO:0000313" key="3">
    <source>
        <dbReference type="Proteomes" id="UP000030106"/>
    </source>
</evidence>
<organism evidence="2 3">
    <name type="scientific">Beauveria bassiana D1-5</name>
    <dbReference type="NCBI Taxonomy" id="1245745"/>
    <lineage>
        <taxon>Eukaryota</taxon>
        <taxon>Fungi</taxon>
        <taxon>Dikarya</taxon>
        <taxon>Ascomycota</taxon>
        <taxon>Pezizomycotina</taxon>
        <taxon>Sordariomycetes</taxon>
        <taxon>Hypocreomycetidae</taxon>
        <taxon>Hypocreales</taxon>
        <taxon>Cordycipitaceae</taxon>
        <taxon>Beauveria</taxon>
    </lineage>
</organism>
<feature type="compositionally biased region" description="Polar residues" evidence="1">
    <location>
        <begin position="20"/>
        <end position="32"/>
    </location>
</feature>
<feature type="region of interest" description="Disordered" evidence="1">
    <location>
        <begin position="101"/>
        <end position="131"/>
    </location>
</feature>
<proteinExistence type="predicted"/>
<accession>A0A0A2VGB6</accession>